<feature type="region of interest" description="Disordered" evidence="1">
    <location>
        <begin position="96"/>
        <end position="127"/>
    </location>
</feature>
<evidence type="ECO:0000256" key="2">
    <source>
        <dbReference type="SAM" id="Phobius"/>
    </source>
</evidence>
<keyword evidence="2" id="KW-0812">Transmembrane</keyword>
<gene>
    <name evidence="3" type="ORF">MNBD_PLANCTO02-2054</name>
</gene>
<feature type="transmembrane region" description="Helical" evidence="2">
    <location>
        <begin position="12"/>
        <end position="37"/>
    </location>
</feature>
<organism evidence="3">
    <name type="scientific">hydrothermal vent metagenome</name>
    <dbReference type="NCBI Taxonomy" id="652676"/>
    <lineage>
        <taxon>unclassified sequences</taxon>
        <taxon>metagenomes</taxon>
        <taxon>ecological metagenomes</taxon>
    </lineage>
</organism>
<sequence>MRKWRGFGSGGSTASLIAVCYVVVVGGLLCLLMVVTFRGNRANLFYIIGGGVLLIVFAYQFQRDKSGDTDYNAWLFWKRHKPPEDPLADYACQKRKKAEKGKLGTQKPPSVEKRQGEREHRNWIPRD</sequence>
<name>A0A3B1E396_9ZZZZ</name>
<evidence type="ECO:0000313" key="3">
    <source>
        <dbReference type="EMBL" id="VAX36627.1"/>
    </source>
</evidence>
<evidence type="ECO:0000256" key="1">
    <source>
        <dbReference type="SAM" id="MobiDB-lite"/>
    </source>
</evidence>
<feature type="compositionally biased region" description="Basic and acidic residues" evidence="1">
    <location>
        <begin position="110"/>
        <end position="127"/>
    </location>
</feature>
<keyword evidence="2" id="KW-1133">Transmembrane helix</keyword>
<feature type="transmembrane region" description="Helical" evidence="2">
    <location>
        <begin position="43"/>
        <end position="61"/>
    </location>
</feature>
<keyword evidence="2" id="KW-0472">Membrane</keyword>
<protein>
    <submittedName>
        <fullName evidence="3">Uncharacterized protein</fullName>
    </submittedName>
</protein>
<accession>A0A3B1E396</accession>
<proteinExistence type="predicted"/>
<reference evidence="3" key="1">
    <citation type="submission" date="2018-06" db="EMBL/GenBank/DDBJ databases">
        <authorList>
            <person name="Zhirakovskaya E."/>
        </authorList>
    </citation>
    <scope>NUCLEOTIDE SEQUENCE</scope>
</reference>
<dbReference type="EMBL" id="UOGL01000069">
    <property type="protein sequence ID" value="VAX36627.1"/>
    <property type="molecule type" value="Genomic_DNA"/>
</dbReference>
<dbReference type="AlphaFoldDB" id="A0A3B1E396"/>